<proteinExistence type="predicted"/>
<sequence>METLIKRHYLSTSTATPTARRQPNGEALSLQALLIDTSALTAKDLRASDGLSGAKILRKARQPSISRLHLNEAETPQNGNIDQATLSFHINCNPDSKAAT</sequence>
<evidence type="ECO:0000256" key="1">
    <source>
        <dbReference type="SAM" id="MobiDB-lite"/>
    </source>
</evidence>
<name>A0AAV4S8U7_CAEEX</name>
<dbReference type="AlphaFoldDB" id="A0AAV4S8U7"/>
<evidence type="ECO:0000313" key="2">
    <source>
        <dbReference type="EMBL" id="GIY29611.1"/>
    </source>
</evidence>
<dbReference type="Proteomes" id="UP001054945">
    <property type="component" value="Unassembled WGS sequence"/>
</dbReference>
<feature type="region of interest" description="Disordered" evidence="1">
    <location>
        <begin position="1"/>
        <end position="24"/>
    </location>
</feature>
<dbReference type="EMBL" id="BPLR01009097">
    <property type="protein sequence ID" value="GIY29611.1"/>
    <property type="molecule type" value="Genomic_DNA"/>
</dbReference>
<protein>
    <submittedName>
        <fullName evidence="2">Uncharacterized protein</fullName>
    </submittedName>
</protein>
<organism evidence="2 3">
    <name type="scientific">Caerostris extrusa</name>
    <name type="common">Bark spider</name>
    <name type="synonym">Caerostris bankana</name>
    <dbReference type="NCBI Taxonomy" id="172846"/>
    <lineage>
        <taxon>Eukaryota</taxon>
        <taxon>Metazoa</taxon>
        <taxon>Ecdysozoa</taxon>
        <taxon>Arthropoda</taxon>
        <taxon>Chelicerata</taxon>
        <taxon>Arachnida</taxon>
        <taxon>Araneae</taxon>
        <taxon>Araneomorphae</taxon>
        <taxon>Entelegynae</taxon>
        <taxon>Araneoidea</taxon>
        <taxon>Araneidae</taxon>
        <taxon>Caerostris</taxon>
    </lineage>
</organism>
<evidence type="ECO:0000313" key="3">
    <source>
        <dbReference type="Proteomes" id="UP001054945"/>
    </source>
</evidence>
<gene>
    <name evidence="2" type="ORF">CEXT_299541</name>
</gene>
<keyword evidence="3" id="KW-1185">Reference proteome</keyword>
<accession>A0AAV4S8U7</accession>
<reference evidence="2 3" key="1">
    <citation type="submission" date="2021-06" db="EMBL/GenBank/DDBJ databases">
        <title>Caerostris extrusa draft genome.</title>
        <authorList>
            <person name="Kono N."/>
            <person name="Arakawa K."/>
        </authorList>
    </citation>
    <scope>NUCLEOTIDE SEQUENCE [LARGE SCALE GENOMIC DNA]</scope>
</reference>
<comment type="caution">
    <text evidence="2">The sequence shown here is derived from an EMBL/GenBank/DDBJ whole genome shotgun (WGS) entry which is preliminary data.</text>
</comment>
<feature type="compositionally biased region" description="Polar residues" evidence="1">
    <location>
        <begin position="10"/>
        <end position="21"/>
    </location>
</feature>